<organism evidence="1 3">
    <name type="scientific">Medicago truncatula</name>
    <name type="common">Barrel medic</name>
    <name type="synonym">Medicago tribuloides</name>
    <dbReference type="NCBI Taxonomy" id="3880"/>
    <lineage>
        <taxon>Eukaryota</taxon>
        <taxon>Viridiplantae</taxon>
        <taxon>Streptophyta</taxon>
        <taxon>Embryophyta</taxon>
        <taxon>Tracheophyta</taxon>
        <taxon>Spermatophyta</taxon>
        <taxon>Magnoliopsida</taxon>
        <taxon>eudicotyledons</taxon>
        <taxon>Gunneridae</taxon>
        <taxon>Pentapetalae</taxon>
        <taxon>rosids</taxon>
        <taxon>fabids</taxon>
        <taxon>Fabales</taxon>
        <taxon>Fabaceae</taxon>
        <taxon>Papilionoideae</taxon>
        <taxon>50 kb inversion clade</taxon>
        <taxon>NPAAA clade</taxon>
        <taxon>Hologalegina</taxon>
        <taxon>IRL clade</taxon>
        <taxon>Trifolieae</taxon>
        <taxon>Medicago</taxon>
    </lineage>
</organism>
<dbReference type="Proteomes" id="UP000002051">
    <property type="component" value="Chromosome 5"/>
</dbReference>
<evidence type="ECO:0000313" key="2">
    <source>
        <dbReference type="EnsemblPlants" id="KEH28492"/>
    </source>
</evidence>
<proteinExistence type="predicted"/>
<dbReference type="EMBL" id="CM001221">
    <property type="protein sequence ID" value="KEH28492.1"/>
    <property type="molecule type" value="Genomic_DNA"/>
</dbReference>
<name>A0A072UFN0_MEDTR</name>
<sequence>MTKLNPRSIVKPYPGNNNSVTCATQRQLLCFIIKKGPLDVEIKCVGSSVFSELKQSKPVCLVKKTSLVQPAKYPKRNCTTLASNLQTPKNLSSDNKFHCPIPHAA</sequence>
<reference evidence="1 3" key="2">
    <citation type="journal article" date="2014" name="BMC Genomics">
        <title>An improved genome release (version Mt4.0) for the model legume Medicago truncatula.</title>
        <authorList>
            <person name="Tang H."/>
            <person name="Krishnakumar V."/>
            <person name="Bidwell S."/>
            <person name="Rosen B."/>
            <person name="Chan A."/>
            <person name="Zhou S."/>
            <person name="Gentzbittel L."/>
            <person name="Childs K.L."/>
            <person name="Yandell M."/>
            <person name="Gundlach H."/>
            <person name="Mayer K.F."/>
            <person name="Schwartz D.C."/>
            <person name="Town C.D."/>
        </authorList>
    </citation>
    <scope>GENOME REANNOTATION</scope>
    <source>
        <strain evidence="1">A17</strain>
        <strain evidence="2 3">cv. Jemalong A17</strain>
    </source>
</reference>
<dbReference type="HOGENOM" id="CLU_2240601_0_0_1"/>
<gene>
    <name evidence="1" type="ordered locus">MTR_5g098973</name>
</gene>
<evidence type="ECO:0000313" key="1">
    <source>
        <dbReference type="EMBL" id="KEH28492.1"/>
    </source>
</evidence>
<accession>A0A072UFN0</accession>
<reference evidence="1 3" key="1">
    <citation type="journal article" date="2011" name="Nature">
        <title>The Medicago genome provides insight into the evolution of rhizobial symbioses.</title>
        <authorList>
            <person name="Young N.D."/>
            <person name="Debelle F."/>
            <person name="Oldroyd G.E."/>
            <person name="Geurts R."/>
            <person name="Cannon S.B."/>
            <person name="Udvardi M.K."/>
            <person name="Benedito V.A."/>
            <person name="Mayer K.F."/>
            <person name="Gouzy J."/>
            <person name="Schoof H."/>
            <person name="Van de Peer Y."/>
            <person name="Proost S."/>
            <person name="Cook D.R."/>
            <person name="Meyers B.C."/>
            <person name="Spannagl M."/>
            <person name="Cheung F."/>
            <person name="De Mita S."/>
            <person name="Krishnakumar V."/>
            <person name="Gundlach H."/>
            <person name="Zhou S."/>
            <person name="Mudge J."/>
            <person name="Bharti A.K."/>
            <person name="Murray J.D."/>
            <person name="Naoumkina M.A."/>
            <person name="Rosen B."/>
            <person name="Silverstein K.A."/>
            <person name="Tang H."/>
            <person name="Rombauts S."/>
            <person name="Zhao P.X."/>
            <person name="Zhou P."/>
            <person name="Barbe V."/>
            <person name="Bardou P."/>
            <person name="Bechner M."/>
            <person name="Bellec A."/>
            <person name="Berger A."/>
            <person name="Berges H."/>
            <person name="Bidwell S."/>
            <person name="Bisseling T."/>
            <person name="Choisne N."/>
            <person name="Couloux A."/>
            <person name="Denny R."/>
            <person name="Deshpande S."/>
            <person name="Dai X."/>
            <person name="Doyle J.J."/>
            <person name="Dudez A.M."/>
            <person name="Farmer A.D."/>
            <person name="Fouteau S."/>
            <person name="Franken C."/>
            <person name="Gibelin C."/>
            <person name="Gish J."/>
            <person name="Goldstein S."/>
            <person name="Gonzalez A.J."/>
            <person name="Green P.J."/>
            <person name="Hallab A."/>
            <person name="Hartog M."/>
            <person name="Hua A."/>
            <person name="Humphray S.J."/>
            <person name="Jeong D.H."/>
            <person name="Jing Y."/>
            <person name="Jocker A."/>
            <person name="Kenton S.M."/>
            <person name="Kim D.J."/>
            <person name="Klee K."/>
            <person name="Lai H."/>
            <person name="Lang C."/>
            <person name="Lin S."/>
            <person name="Macmil S.L."/>
            <person name="Magdelenat G."/>
            <person name="Matthews L."/>
            <person name="McCorrison J."/>
            <person name="Monaghan E.L."/>
            <person name="Mun J.H."/>
            <person name="Najar F.Z."/>
            <person name="Nicholson C."/>
            <person name="Noirot C."/>
            <person name="O'Bleness M."/>
            <person name="Paule C.R."/>
            <person name="Poulain J."/>
            <person name="Prion F."/>
            <person name="Qin B."/>
            <person name="Qu C."/>
            <person name="Retzel E.F."/>
            <person name="Riddle C."/>
            <person name="Sallet E."/>
            <person name="Samain S."/>
            <person name="Samson N."/>
            <person name="Sanders I."/>
            <person name="Saurat O."/>
            <person name="Scarpelli C."/>
            <person name="Schiex T."/>
            <person name="Segurens B."/>
            <person name="Severin A.J."/>
            <person name="Sherrier D.J."/>
            <person name="Shi R."/>
            <person name="Sims S."/>
            <person name="Singer S.R."/>
            <person name="Sinharoy S."/>
            <person name="Sterck L."/>
            <person name="Viollet A."/>
            <person name="Wang B.B."/>
            <person name="Wang K."/>
            <person name="Wang M."/>
            <person name="Wang X."/>
            <person name="Warfsmann J."/>
            <person name="Weissenbach J."/>
            <person name="White D.D."/>
            <person name="White J.D."/>
            <person name="Wiley G.B."/>
            <person name="Wincker P."/>
            <person name="Xing Y."/>
            <person name="Yang L."/>
            <person name="Yao Z."/>
            <person name="Ying F."/>
            <person name="Zhai J."/>
            <person name="Zhou L."/>
            <person name="Zuber A."/>
            <person name="Denarie J."/>
            <person name="Dixon R.A."/>
            <person name="May G.D."/>
            <person name="Schwartz D.C."/>
            <person name="Rogers J."/>
            <person name="Quetier F."/>
            <person name="Town C.D."/>
            <person name="Roe B.A."/>
        </authorList>
    </citation>
    <scope>NUCLEOTIDE SEQUENCE [LARGE SCALE GENOMIC DNA]</scope>
    <source>
        <strain evidence="1">A17</strain>
        <strain evidence="2 3">cv. Jemalong A17</strain>
    </source>
</reference>
<dbReference type="EnsemblPlants" id="KEH28492">
    <property type="protein sequence ID" value="KEH28492"/>
    <property type="gene ID" value="MTR_5g098973"/>
</dbReference>
<evidence type="ECO:0000313" key="3">
    <source>
        <dbReference type="Proteomes" id="UP000002051"/>
    </source>
</evidence>
<dbReference type="AlphaFoldDB" id="A0A072UFN0"/>
<keyword evidence="3" id="KW-1185">Reference proteome</keyword>
<reference evidence="2" key="3">
    <citation type="submission" date="2015-04" db="UniProtKB">
        <authorList>
            <consortium name="EnsemblPlants"/>
        </authorList>
    </citation>
    <scope>IDENTIFICATION</scope>
    <source>
        <strain evidence="2">cv. Jemalong A17</strain>
    </source>
</reference>
<protein>
    <submittedName>
        <fullName evidence="1 2">Uncharacterized protein</fullName>
    </submittedName>
</protein>